<feature type="transmembrane region" description="Helical" evidence="1">
    <location>
        <begin position="393"/>
        <end position="413"/>
    </location>
</feature>
<dbReference type="Pfam" id="PF16933">
    <property type="entry name" value="PelG"/>
    <property type="match status" value="1"/>
</dbReference>
<keyword evidence="1" id="KW-0812">Transmembrane</keyword>
<name>A0A366EXQ6_9HYPH</name>
<feature type="transmembrane region" description="Helical" evidence="1">
    <location>
        <begin position="98"/>
        <end position="124"/>
    </location>
</feature>
<evidence type="ECO:0000256" key="1">
    <source>
        <dbReference type="SAM" id="Phobius"/>
    </source>
</evidence>
<evidence type="ECO:0000313" key="3">
    <source>
        <dbReference type="Proteomes" id="UP000253529"/>
    </source>
</evidence>
<feature type="transmembrane region" description="Helical" evidence="1">
    <location>
        <begin position="161"/>
        <end position="180"/>
    </location>
</feature>
<feature type="transmembrane region" description="Helical" evidence="1">
    <location>
        <begin position="130"/>
        <end position="149"/>
    </location>
</feature>
<evidence type="ECO:0000313" key="2">
    <source>
        <dbReference type="EMBL" id="RBP07134.1"/>
    </source>
</evidence>
<feature type="transmembrane region" description="Helical" evidence="1">
    <location>
        <begin position="21"/>
        <end position="43"/>
    </location>
</feature>
<dbReference type="AlphaFoldDB" id="A0A366EXQ6"/>
<keyword evidence="3" id="KW-1185">Reference proteome</keyword>
<accession>A0A366EXQ6</accession>
<feature type="transmembrane region" description="Helical" evidence="1">
    <location>
        <begin position="419"/>
        <end position="440"/>
    </location>
</feature>
<feature type="transmembrane region" description="Helical" evidence="1">
    <location>
        <begin position="364"/>
        <end position="386"/>
    </location>
</feature>
<keyword evidence="1" id="KW-1133">Transmembrane helix</keyword>
<feature type="transmembrane region" description="Helical" evidence="1">
    <location>
        <begin position="331"/>
        <end position="352"/>
    </location>
</feature>
<protein>
    <submittedName>
        <fullName evidence="2">Putative membrane protein</fullName>
    </submittedName>
</protein>
<proteinExistence type="predicted"/>
<dbReference type="InterPro" id="IPR031617">
    <property type="entry name" value="PelG"/>
</dbReference>
<dbReference type="EMBL" id="QNRK01000029">
    <property type="protein sequence ID" value="RBP07134.1"/>
    <property type="molecule type" value="Genomic_DNA"/>
</dbReference>
<reference evidence="2 3" key="1">
    <citation type="submission" date="2018-06" db="EMBL/GenBank/DDBJ databases">
        <title>Genomic Encyclopedia of Type Strains, Phase IV (KMG-IV): sequencing the most valuable type-strain genomes for metagenomic binning, comparative biology and taxonomic classification.</title>
        <authorList>
            <person name="Goeker M."/>
        </authorList>
    </citation>
    <scope>NUCLEOTIDE SEQUENCE [LARGE SCALE GENOMIC DNA]</scope>
    <source>
        <strain evidence="2 3">DSM 24875</strain>
    </source>
</reference>
<sequence>MKSVNSAIELMTRRGTLSGLLGAYLYAALLVAGPWIFTVLGLLSLNAVPCDGSCADLTVFRSIVIYNSMYALIVTSPLAFVTGRYASEQMERGRAANVFSGVVASLGLFAVLSLAIVAPFYVFATTLGPAAAVSSLFNAMLIGCSWLLIPFLGAIRAYNAVLVAFGAGAATMLALGGVLHEPDANTLLVAFNGSFAVIDLILLGAVVRRFGAKIVVDPGLRASVWRKWELPAAGAAYALGLWVDKLIMWRSDVPGGLRVAGALQTMPSYDSAMFWAQLSSIPIIAVFFVHVETQFATLVRTYYRRVQQRASLRELNEIVHDIGRHVISSMFGLFGALVVVAAIMIMVSFLFMTSLGLRPSYMGIFRVSLFSMAFYTSAMFCFSFLLQLDLRRPALLIVTTYLVFNGLLTAALLPLGPDLYGYGNMIAATLTLLVGFGLVIKELSWLHYHAFITNNTSV</sequence>
<feature type="transmembrane region" description="Helical" evidence="1">
    <location>
        <begin position="186"/>
        <end position="207"/>
    </location>
</feature>
<dbReference type="RefSeq" id="WP_147262855.1">
    <property type="nucleotide sequence ID" value="NZ_QNRK01000029.1"/>
</dbReference>
<feature type="transmembrane region" description="Helical" evidence="1">
    <location>
        <begin position="63"/>
        <end position="86"/>
    </location>
</feature>
<gene>
    <name evidence="2" type="ORF">DFR50_12964</name>
</gene>
<dbReference type="Proteomes" id="UP000253529">
    <property type="component" value="Unassembled WGS sequence"/>
</dbReference>
<dbReference type="OrthoDB" id="37830at2"/>
<organism evidence="2 3">
    <name type="scientific">Roseiarcus fermentans</name>
    <dbReference type="NCBI Taxonomy" id="1473586"/>
    <lineage>
        <taxon>Bacteria</taxon>
        <taxon>Pseudomonadati</taxon>
        <taxon>Pseudomonadota</taxon>
        <taxon>Alphaproteobacteria</taxon>
        <taxon>Hyphomicrobiales</taxon>
        <taxon>Roseiarcaceae</taxon>
        <taxon>Roseiarcus</taxon>
    </lineage>
</organism>
<comment type="caution">
    <text evidence="2">The sequence shown here is derived from an EMBL/GenBank/DDBJ whole genome shotgun (WGS) entry which is preliminary data.</text>
</comment>
<keyword evidence="1" id="KW-0472">Membrane</keyword>